<dbReference type="AlphaFoldDB" id="A0AAV5G3A2"/>
<proteinExistence type="predicted"/>
<organism evidence="2 3">
    <name type="scientific">Eleusine coracana subsp. coracana</name>
    <dbReference type="NCBI Taxonomy" id="191504"/>
    <lineage>
        <taxon>Eukaryota</taxon>
        <taxon>Viridiplantae</taxon>
        <taxon>Streptophyta</taxon>
        <taxon>Embryophyta</taxon>
        <taxon>Tracheophyta</taxon>
        <taxon>Spermatophyta</taxon>
        <taxon>Magnoliopsida</taxon>
        <taxon>Liliopsida</taxon>
        <taxon>Poales</taxon>
        <taxon>Poaceae</taxon>
        <taxon>PACMAD clade</taxon>
        <taxon>Chloridoideae</taxon>
        <taxon>Cynodonteae</taxon>
        <taxon>Eleusininae</taxon>
        <taxon>Eleusine</taxon>
    </lineage>
</organism>
<dbReference type="EMBL" id="BQKI01000265">
    <property type="protein sequence ID" value="GJN41269.1"/>
    <property type="molecule type" value="Genomic_DNA"/>
</dbReference>
<evidence type="ECO:0000313" key="2">
    <source>
        <dbReference type="EMBL" id="GJN41269.1"/>
    </source>
</evidence>
<reference evidence="2" key="1">
    <citation type="journal article" date="2018" name="DNA Res.">
        <title>Multiple hybrid de novo genome assembly of finger millet, an orphan allotetraploid crop.</title>
        <authorList>
            <person name="Hatakeyama M."/>
            <person name="Aluri S."/>
            <person name="Balachadran M.T."/>
            <person name="Sivarajan S.R."/>
            <person name="Patrignani A."/>
            <person name="Gruter S."/>
            <person name="Poveda L."/>
            <person name="Shimizu-Inatsugi R."/>
            <person name="Baeten J."/>
            <person name="Francoijs K.J."/>
            <person name="Nataraja K.N."/>
            <person name="Reddy Y.A.N."/>
            <person name="Phadnis S."/>
            <person name="Ravikumar R.L."/>
            <person name="Schlapbach R."/>
            <person name="Sreeman S.M."/>
            <person name="Shimizu K.K."/>
        </authorList>
    </citation>
    <scope>NUCLEOTIDE SEQUENCE</scope>
</reference>
<evidence type="ECO:0000256" key="1">
    <source>
        <dbReference type="SAM" id="MobiDB-lite"/>
    </source>
</evidence>
<name>A0AAV5G3A2_ELECO</name>
<dbReference type="Proteomes" id="UP001054889">
    <property type="component" value="Unassembled WGS sequence"/>
</dbReference>
<evidence type="ECO:0008006" key="4">
    <source>
        <dbReference type="Google" id="ProtNLM"/>
    </source>
</evidence>
<reference evidence="2" key="2">
    <citation type="submission" date="2021-12" db="EMBL/GenBank/DDBJ databases">
        <title>Resequencing data analysis of finger millet.</title>
        <authorList>
            <person name="Hatakeyama M."/>
            <person name="Aluri S."/>
            <person name="Balachadran M.T."/>
            <person name="Sivarajan S.R."/>
            <person name="Poveda L."/>
            <person name="Shimizu-Inatsugi R."/>
            <person name="Schlapbach R."/>
            <person name="Sreeman S.M."/>
            <person name="Shimizu K.K."/>
        </authorList>
    </citation>
    <scope>NUCLEOTIDE SEQUENCE</scope>
</reference>
<dbReference type="PANTHER" id="PTHR34591">
    <property type="entry name" value="OS03G0653100 PROTEIN-RELATED"/>
    <property type="match status" value="1"/>
</dbReference>
<dbReference type="PANTHER" id="PTHR34591:SF50">
    <property type="entry name" value="F-BOX DOMAIN-CONTAINING PROTEIN"/>
    <property type="match status" value="1"/>
</dbReference>
<dbReference type="SUPFAM" id="SSF81383">
    <property type="entry name" value="F-box domain"/>
    <property type="match status" value="1"/>
</dbReference>
<sequence length="207" mass="23453">MAGASQGRGAGKKPRNSPAERRPADDDDPSRLLPGDVLEDIFRRLAPRWVAACRSVRRAWRDVVDARRLLQEDLLPLKLGGIFFSFVDHDLPDFLARPSITFTIAGWPKSVPRISDWCDTEDHCNGLLLSYYGVVNPATRWSAPLPLNDNDAFEWVDVYHDYELKHLAYDPTISPDYEVISLPLFYYQSEISSSTYLGQKTGIRPSN</sequence>
<keyword evidence="3" id="KW-1185">Reference proteome</keyword>
<dbReference type="Gene3D" id="1.20.1280.50">
    <property type="match status" value="1"/>
</dbReference>
<feature type="region of interest" description="Disordered" evidence="1">
    <location>
        <begin position="1"/>
        <end position="32"/>
    </location>
</feature>
<evidence type="ECO:0000313" key="3">
    <source>
        <dbReference type="Proteomes" id="UP001054889"/>
    </source>
</evidence>
<protein>
    <recommendedName>
        <fullName evidence="4">F-box domain-containing protein</fullName>
    </recommendedName>
</protein>
<accession>A0AAV5G3A2</accession>
<comment type="caution">
    <text evidence="2">The sequence shown here is derived from an EMBL/GenBank/DDBJ whole genome shotgun (WGS) entry which is preliminary data.</text>
</comment>
<dbReference type="InterPro" id="IPR036047">
    <property type="entry name" value="F-box-like_dom_sf"/>
</dbReference>
<gene>
    <name evidence="2" type="primary">gn00617</name>
    <name evidence="2" type="ORF">PR202_gn00617</name>
</gene>